<organism evidence="1 2">
    <name type="scientific">Bartonella rochalimae ATCC BAA-1498</name>
    <dbReference type="NCBI Taxonomy" id="685782"/>
    <lineage>
        <taxon>Bacteria</taxon>
        <taxon>Pseudomonadati</taxon>
        <taxon>Pseudomonadota</taxon>
        <taxon>Alphaproteobacteria</taxon>
        <taxon>Hyphomicrobiales</taxon>
        <taxon>Bartonellaceae</taxon>
        <taxon>Bartonella</taxon>
    </lineage>
</organism>
<dbReference type="EMBL" id="AHPK01000018">
    <property type="protein sequence ID" value="KEC54228.1"/>
    <property type="molecule type" value="Genomic_DNA"/>
</dbReference>
<reference evidence="1 2" key="1">
    <citation type="submission" date="2012-04" db="EMBL/GenBank/DDBJ databases">
        <title>The Genome Sequence of Bartonella rochalimae BMGH.</title>
        <authorList>
            <consortium name="The Broad Institute Genome Sequencing Platform"/>
            <consortium name="The Broad Institute Genome Sequencing Center for Infectious Disease"/>
            <person name="Feldgarden M."/>
            <person name="Kirby J."/>
            <person name="Kosoy M."/>
            <person name="Birtles R."/>
            <person name="Probert W.S."/>
            <person name="Chiaraviglio L."/>
            <person name="Walker B."/>
            <person name="Young S.K."/>
            <person name="Zeng Q."/>
            <person name="Gargeya S."/>
            <person name="Fitzgerald M."/>
            <person name="Haas B."/>
            <person name="Abouelleil A."/>
            <person name="Alvarado L."/>
            <person name="Arachchi H.M."/>
            <person name="Berlin A.M."/>
            <person name="Chapman S.B."/>
            <person name="Goldberg J."/>
            <person name="Griggs A."/>
            <person name="Gujja S."/>
            <person name="Hansen M."/>
            <person name="Howarth C."/>
            <person name="Imamovic A."/>
            <person name="Larimer J."/>
            <person name="McCowen C."/>
            <person name="Montmayeur A."/>
            <person name="Murphy C."/>
            <person name="Neiman D."/>
            <person name="Pearson M."/>
            <person name="Priest M."/>
            <person name="Roberts A."/>
            <person name="Saif S."/>
            <person name="Shea T."/>
            <person name="Sisk P."/>
            <person name="Sykes S."/>
            <person name="Wortman J."/>
            <person name="Nusbaum C."/>
            <person name="Birren B."/>
        </authorList>
    </citation>
    <scope>NUCLEOTIDE SEQUENCE [LARGE SCALE GENOMIC DNA]</scope>
    <source>
        <strain evidence="1 2">ATCC BAA-1498</strain>
    </source>
</reference>
<sequence length="187" mass="21129">MIAIRVGLFMTLYQFLKKNFFSILIYAFCNVFANHVIAQTPNTQSVPAPQTYGAWTKICSLPPGTPNVQCEIVQEVRTQERRDITFRVAFQKLPQNQGVLMRVFVPIRVELQSGIRIKIDNENIGRMEYRRCLGNNCVAEALLKENAIQHFLEGKVATYIIFTTPEQGIGALIDLNGLKEAYATLSS</sequence>
<dbReference type="Gene3D" id="2.60.40.1880">
    <property type="entry name" value="Invasion associated locus B (IalB) protein"/>
    <property type="match status" value="1"/>
</dbReference>
<keyword evidence="2" id="KW-1185">Reference proteome</keyword>
<dbReference type="Pfam" id="PF06776">
    <property type="entry name" value="IalB"/>
    <property type="match status" value="1"/>
</dbReference>
<dbReference type="InterPro" id="IPR038696">
    <property type="entry name" value="IalB_sf"/>
</dbReference>
<accession>A0A067WBQ2</accession>
<evidence type="ECO:0000313" key="1">
    <source>
        <dbReference type="EMBL" id="KEC54228.1"/>
    </source>
</evidence>
<dbReference type="HOGENOM" id="CLU_096085_0_1_5"/>
<proteinExistence type="predicted"/>
<gene>
    <name evidence="1" type="ORF">O99_01109</name>
</gene>
<dbReference type="PATRIC" id="fig|685782.3.peg.1157"/>
<name>A0A067WBQ2_9HYPH</name>
<dbReference type="Proteomes" id="UP000027336">
    <property type="component" value="Unassembled WGS sequence"/>
</dbReference>
<dbReference type="eggNOG" id="COG5342">
    <property type="taxonomic scope" value="Bacteria"/>
</dbReference>
<evidence type="ECO:0008006" key="3">
    <source>
        <dbReference type="Google" id="ProtNLM"/>
    </source>
</evidence>
<dbReference type="InterPro" id="IPR010642">
    <property type="entry name" value="Invasion_prot_B"/>
</dbReference>
<comment type="caution">
    <text evidence="1">The sequence shown here is derived from an EMBL/GenBank/DDBJ whole genome shotgun (WGS) entry which is preliminary data.</text>
</comment>
<evidence type="ECO:0000313" key="2">
    <source>
        <dbReference type="Proteomes" id="UP000027336"/>
    </source>
</evidence>
<protein>
    <recommendedName>
        <fullName evidence="3">Invasion associated locus B family protein</fullName>
    </recommendedName>
</protein>
<dbReference type="AlphaFoldDB" id="A0A067WBQ2"/>